<feature type="domain" description="Fungal STAND N-terminal Goodbye" evidence="4">
    <location>
        <begin position="18"/>
        <end position="138"/>
    </location>
</feature>
<keyword evidence="8" id="KW-1185">Reference proteome</keyword>
<dbReference type="InterPro" id="IPR027417">
    <property type="entry name" value="P-loop_NTPase"/>
</dbReference>
<dbReference type="Gene3D" id="3.40.50.300">
    <property type="entry name" value="P-loop containing nucleotide triphosphate hydrolases"/>
    <property type="match status" value="1"/>
</dbReference>
<organism evidence="7 8">
    <name type="scientific">Fusarium coffeatum</name>
    <dbReference type="NCBI Taxonomy" id="231269"/>
    <lineage>
        <taxon>Eukaryota</taxon>
        <taxon>Fungi</taxon>
        <taxon>Dikarya</taxon>
        <taxon>Ascomycota</taxon>
        <taxon>Pezizomycotina</taxon>
        <taxon>Sordariomycetes</taxon>
        <taxon>Hypocreomycetidae</taxon>
        <taxon>Hypocreales</taxon>
        <taxon>Nectriaceae</taxon>
        <taxon>Fusarium</taxon>
        <taxon>Fusarium incarnatum-equiseti species complex</taxon>
    </lineage>
</organism>
<feature type="compositionally biased region" description="Low complexity" evidence="3">
    <location>
        <begin position="983"/>
        <end position="996"/>
    </location>
</feature>
<keyword evidence="1" id="KW-0677">Repeat</keyword>
<feature type="repeat" description="ANK" evidence="2">
    <location>
        <begin position="731"/>
        <end position="763"/>
    </location>
</feature>
<dbReference type="Pfam" id="PF22939">
    <property type="entry name" value="WHD_GPIID"/>
    <property type="match status" value="1"/>
</dbReference>
<feature type="domain" description="Nephrocystin 3-like N-terminal" evidence="6">
    <location>
        <begin position="259"/>
        <end position="424"/>
    </location>
</feature>
<feature type="repeat" description="ANK" evidence="2">
    <location>
        <begin position="1101"/>
        <end position="1133"/>
    </location>
</feature>
<dbReference type="PANTHER" id="PTHR10039">
    <property type="entry name" value="AMELOGENIN"/>
    <property type="match status" value="1"/>
</dbReference>
<evidence type="ECO:0000259" key="4">
    <source>
        <dbReference type="Pfam" id="PF17109"/>
    </source>
</evidence>
<dbReference type="Pfam" id="PF12796">
    <property type="entry name" value="Ank_2"/>
    <property type="match status" value="3"/>
</dbReference>
<dbReference type="Gene3D" id="1.25.40.20">
    <property type="entry name" value="Ankyrin repeat-containing domain"/>
    <property type="match status" value="2"/>
</dbReference>
<evidence type="ECO:0000313" key="8">
    <source>
        <dbReference type="Proteomes" id="UP000253153"/>
    </source>
</evidence>
<dbReference type="InterPro" id="IPR002110">
    <property type="entry name" value="Ankyrin_rpt"/>
</dbReference>
<evidence type="ECO:0000256" key="2">
    <source>
        <dbReference type="PROSITE-ProRule" id="PRU00023"/>
    </source>
</evidence>
<reference evidence="7 8" key="1">
    <citation type="submission" date="2018-06" db="EMBL/GenBank/DDBJ databases">
        <title>Fusarium incarnatum-equiseti species complex species 28.</title>
        <authorList>
            <person name="Gardiner D.M."/>
        </authorList>
    </citation>
    <scope>NUCLEOTIDE SEQUENCE [LARGE SCALE GENOMIC DNA]</scope>
    <source>
        <strain evidence="7 8">FIESC_28</strain>
    </source>
</reference>
<dbReference type="EMBL" id="QKXC01000216">
    <property type="protein sequence ID" value="RBR11221.1"/>
    <property type="molecule type" value="Genomic_DNA"/>
</dbReference>
<feature type="repeat" description="ANK" evidence="2">
    <location>
        <begin position="1200"/>
        <end position="1232"/>
    </location>
</feature>
<feature type="repeat" description="ANK" evidence="2">
    <location>
        <begin position="1134"/>
        <end position="1166"/>
    </location>
</feature>
<dbReference type="InterPro" id="IPR036770">
    <property type="entry name" value="Ankyrin_rpt-contain_sf"/>
</dbReference>
<dbReference type="Pfam" id="PF24883">
    <property type="entry name" value="NPHP3_N"/>
    <property type="match status" value="1"/>
</dbReference>
<keyword evidence="2" id="KW-0040">ANK repeat</keyword>
<dbReference type="Pfam" id="PF17109">
    <property type="entry name" value="Goodbye"/>
    <property type="match status" value="1"/>
</dbReference>
<proteinExistence type="predicted"/>
<evidence type="ECO:0000256" key="3">
    <source>
        <dbReference type="SAM" id="MobiDB-lite"/>
    </source>
</evidence>
<dbReference type="RefSeq" id="XP_031012665.1">
    <property type="nucleotide sequence ID" value="XM_031163242.1"/>
</dbReference>
<evidence type="ECO:0000259" key="5">
    <source>
        <dbReference type="Pfam" id="PF22939"/>
    </source>
</evidence>
<dbReference type="SUPFAM" id="SSF52540">
    <property type="entry name" value="P-loop containing nucleoside triphosphate hydrolases"/>
    <property type="match status" value="1"/>
</dbReference>
<dbReference type="InterPro" id="IPR056884">
    <property type="entry name" value="NPHP3-like_N"/>
</dbReference>
<evidence type="ECO:0000256" key="1">
    <source>
        <dbReference type="ARBA" id="ARBA00022737"/>
    </source>
</evidence>
<evidence type="ECO:0000313" key="7">
    <source>
        <dbReference type="EMBL" id="RBR11221.1"/>
    </source>
</evidence>
<feature type="region of interest" description="Disordered" evidence="3">
    <location>
        <begin position="927"/>
        <end position="996"/>
    </location>
</feature>
<dbReference type="InterPro" id="IPR031350">
    <property type="entry name" value="Goodbye_dom"/>
</dbReference>
<comment type="caution">
    <text evidence="7">The sequence shown here is derived from an EMBL/GenBank/DDBJ whole genome shotgun (WGS) entry which is preliminary data.</text>
</comment>
<dbReference type="PROSITE" id="PS50297">
    <property type="entry name" value="ANK_REP_REGION"/>
    <property type="match status" value="3"/>
</dbReference>
<feature type="region of interest" description="Disordered" evidence="3">
    <location>
        <begin position="1009"/>
        <end position="1056"/>
    </location>
</feature>
<sequence>MTQKSTHFMIEGELGKLWREAEETFLKSEIAISYRQKPRVESAKSPAEWLEGFREYRKGDSRFIGACKEIGKHMEIIETFVQALGFSVQVVSAVAPAFTPASLVVNAFAWLFGSFTKVSEDFDKLETFFGRIANRLESLIPLGKYLKGGTETALLQKRIVKLFVSCLGICNVGTEQVKSRLKTWVKKLKGENEVDKDLDKFAEANEALRDCIDVNTLGAVLSQQEASQRDEILGWLSSIDSSGMHQRVIEQTPDRVIGGKWLLLSELFMNWKNQWVDRIWYTGKPGAGKSVLASTVIEHLRSWVKEDEKRKTNTMVTHLYLSYTSSPDVKDLLGSLLRQYQGEADTHPYIVAKFEEYRRQGKIDNKVQPPSLDDIKGMLNSINEGKTMFVIVDALDEFDINSRNELLKSLKQLKPVVKIMVTSRVLNHLAKLQETFEPATIEAKDEDMDEYIESVIKNNPSLAPYPKSHAKIKNVVKRRSGRMFILVRLHMDALSNVQNRFQLDNVLKKLPNDLQNAYKDTMIRLKSQTEDRTLRATSTLGWVAFSEKLLSVQELQHALAITESKGRPPLQYLRQEKEIISECCGLLVIDLDERVRYVHRSAQEFFNETKHKEFPNFEAQITLACIRYLSLSELTRRVVGKSRRPRSNGGHEAFPLKDYAAQYLHRHHRRMVGVEDNTEVAEAAYNLVTDKEKRTFYSGLLFRLNVYETKSAFMKSGRSTTRQKWRANTMKPLQPLHLAVYMGNSRLVTRLINEGADINSLDPYGRSALVVALHSGLDFIAGILLRNGAEIDLNTKRGHAILLHCMERDYKSVIEQILGDTTEVLPNEGFLKILGFLCLFFFEQMRGILTILVTSFPQSNVMKTEVLKAPPSEATSMDKEPKLQLDIHMDLLRYAYSGNVLGLESILRASTTDVNLKLVSQGAEYVYTDTGEDDSDDNRPRYYSSPEPDSESDSETDYGHDSKLESSSIEPTSEAELNDNELLSDSPPSSLDEVWPSFSASSTRALRRRGRRNVHLARTTARAWEGRSHSTTSGSSNDRDDVDTAGSSKGDQADGSHVSDVDRIKVAFLRTACFLAAESGKHEAVQLLLDHGVSPDLSNFHGQSLLHRATWREDCKLVDILIRNDANVDLRDRNGRTPLLANADLRKNRVLKLLLDKKADIDLKQREGCHELYEAAAFGAEEAVEFFLEHDIDPSIANNFGWTPLHGAAANGHLEIVERLIEKGVNLSPLSDTYETPLSLAQHGERHYDHILTGGKHYAEAIRRARELSVEEKITPVYYCGAFHQAADRNRHNKGCNALKKIRKAHAEEEQALRELRSPMWQNTNFFETFVGRFWGILETRDYMRARFRMVNTMLETFGGAAIMGIRDMVRGLYIRLKKDQAAYDFMKWRATSANDQNYDWGNMDLPYLDAKDADALDTPLGAWAKNDFLGLSHVAAVLLIKIRILVDLQAVQNTTRALNGTVPPEIIQLIRGQLVDGIFESRPGILMGNIQDLSNLIKRVQD</sequence>
<dbReference type="PANTHER" id="PTHR10039:SF15">
    <property type="entry name" value="NACHT DOMAIN-CONTAINING PROTEIN"/>
    <property type="match status" value="1"/>
</dbReference>
<gene>
    <name evidence="7" type="ORF">FIESC28_09105</name>
</gene>
<evidence type="ECO:0000259" key="6">
    <source>
        <dbReference type="Pfam" id="PF24883"/>
    </source>
</evidence>
<feature type="repeat" description="ANK" evidence="2">
    <location>
        <begin position="764"/>
        <end position="796"/>
    </location>
</feature>
<dbReference type="OrthoDB" id="448455at2759"/>
<dbReference type="InterPro" id="IPR054471">
    <property type="entry name" value="GPIID_WHD"/>
</dbReference>
<protein>
    <recommendedName>
        <fullName evidence="9">NACHT domain-containing protein</fullName>
    </recommendedName>
</protein>
<accession>A0A366R267</accession>
<dbReference type="SMART" id="SM00248">
    <property type="entry name" value="ANK"/>
    <property type="match status" value="8"/>
</dbReference>
<dbReference type="Proteomes" id="UP000253153">
    <property type="component" value="Unassembled WGS sequence"/>
</dbReference>
<evidence type="ECO:0008006" key="9">
    <source>
        <dbReference type="Google" id="ProtNLM"/>
    </source>
</evidence>
<dbReference type="GeneID" id="41998538"/>
<feature type="domain" description="GPI inositol-deacylase winged helix" evidence="5">
    <location>
        <begin position="535"/>
        <end position="609"/>
    </location>
</feature>
<dbReference type="SUPFAM" id="SSF48403">
    <property type="entry name" value="Ankyrin repeat"/>
    <property type="match status" value="2"/>
</dbReference>
<dbReference type="PROSITE" id="PS50088">
    <property type="entry name" value="ANK_REPEAT"/>
    <property type="match status" value="5"/>
</dbReference>
<name>A0A366R267_9HYPO</name>